<evidence type="ECO:0000313" key="3">
    <source>
        <dbReference type="Proteomes" id="UP001642520"/>
    </source>
</evidence>
<evidence type="ECO:0000256" key="1">
    <source>
        <dbReference type="SAM" id="MobiDB-lite"/>
    </source>
</evidence>
<feature type="compositionally biased region" description="Basic and acidic residues" evidence="1">
    <location>
        <begin position="135"/>
        <end position="182"/>
    </location>
</feature>
<comment type="caution">
    <text evidence="2">The sequence shown here is derived from an EMBL/GenBank/DDBJ whole genome shotgun (WGS) entry which is preliminary data.</text>
</comment>
<sequence>MIESDQNDKERQDEIPPLSISNNSVHTNEPKQKRLREEISENEKLDPPSKKLCSFVDETMSKNNNIGNTSEINGIAKDISNDNKEDKIKSLPEESKNEIVNETDVAISKNRNNDSLINNDAAVEEDMTPNISTDIKQKESISIESVRNENVEDAVVKEEIGKEKKVEEKQVEEQEKEEKDQGTEEEEEVCFKPKKKNRKSQIENAEVVEGLELSVECASDKESSSVSENETEENKEPKPKTIIVKAKPNDSELDISSSEADKSDSQDASEVKPKQTTKRGKKKGRTSFSKTKNTDSEENDDVSDEDYSPKTKKKLKKVMTNKKTTESKRGRGKTKREVKKLLEKEDEEDENSNITTEDVRTEENESDMESVKSKSKDESDDEDTSKDRKRNRNIRPEDDKRIQLYKKYIRIAGIHVKSYNELWVGCKSNAARMRCLKALLEKNGVNGRPTVEKCKKAKERNESLKDVAELNTSNIISEGRVTRAQRNKDSNRESIKTSETPTKHREARSTFKRVLSVVDSDSE</sequence>
<name>A0ABP1NA04_XYLVO</name>
<feature type="compositionally biased region" description="Basic and acidic residues" evidence="1">
    <location>
        <begin position="357"/>
        <end position="377"/>
    </location>
</feature>
<feature type="region of interest" description="Disordered" evidence="1">
    <location>
        <begin position="1"/>
        <end position="51"/>
    </location>
</feature>
<feature type="compositionally biased region" description="Basic and acidic residues" evidence="1">
    <location>
        <begin position="28"/>
        <end position="49"/>
    </location>
</feature>
<feature type="compositionally biased region" description="Basic and acidic residues" evidence="1">
    <location>
        <begin position="259"/>
        <end position="273"/>
    </location>
</feature>
<feature type="compositionally biased region" description="Basic and acidic residues" evidence="1">
    <location>
        <begin position="486"/>
        <end position="509"/>
    </location>
</feature>
<feature type="compositionally biased region" description="Basic residues" evidence="1">
    <location>
        <begin position="310"/>
        <end position="320"/>
    </location>
</feature>
<feature type="region of interest" description="Disordered" evidence="1">
    <location>
        <begin position="118"/>
        <end position="395"/>
    </location>
</feature>
<feature type="compositionally biased region" description="Basic residues" evidence="1">
    <location>
        <begin position="275"/>
        <end position="285"/>
    </location>
</feature>
<feature type="compositionally biased region" description="Acidic residues" evidence="1">
    <location>
        <begin position="296"/>
        <end position="306"/>
    </location>
</feature>
<organism evidence="2 3">
    <name type="scientific">Xylocopa violacea</name>
    <name type="common">Violet carpenter bee</name>
    <name type="synonym">Apis violacea</name>
    <dbReference type="NCBI Taxonomy" id="135666"/>
    <lineage>
        <taxon>Eukaryota</taxon>
        <taxon>Metazoa</taxon>
        <taxon>Ecdysozoa</taxon>
        <taxon>Arthropoda</taxon>
        <taxon>Hexapoda</taxon>
        <taxon>Insecta</taxon>
        <taxon>Pterygota</taxon>
        <taxon>Neoptera</taxon>
        <taxon>Endopterygota</taxon>
        <taxon>Hymenoptera</taxon>
        <taxon>Apocrita</taxon>
        <taxon>Aculeata</taxon>
        <taxon>Apoidea</taxon>
        <taxon>Anthophila</taxon>
        <taxon>Apidae</taxon>
        <taxon>Xylocopa</taxon>
        <taxon>Xylocopa</taxon>
    </lineage>
</organism>
<gene>
    <name evidence="2" type="ORF">XYLVIOL_LOCUS2546</name>
</gene>
<reference evidence="2 3" key="1">
    <citation type="submission" date="2024-08" db="EMBL/GenBank/DDBJ databases">
        <authorList>
            <person name="Will J Nash"/>
            <person name="Angela Man"/>
            <person name="Seanna McTaggart"/>
            <person name="Kendall Baker"/>
            <person name="Tom Barker"/>
            <person name="Leah Catchpole"/>
            <person name="Alex Durrant"/>
            <person name="Karim Gharbi"/>
            <person name="Naomi Irish"/>
            <person name="Gemy Kaithakottil"/>
            <person name="Debby Ku"/>
            <person name="Aaliyah Providence"/>
            <person name="Felix Shaw"/>
            <person name="David Swarbreck"/>
            <person name="Chris Watkins"/>
            <person name="Ann M. McCartney"/>
            <person name="Giulio Formenti"/>
            <person name="Alice Mouton"/>
            <person name="Noel Vella"/>
            <person name="Bjorn M von Reumont"/>
            <person name="Adriana Vella"/>
            <person name="Wilfried Haerty"/>
        </authorList>
    </citation>
    <scope>NUCLEOTIDE SEQUENCE [LARGE SCALE GENOMIC DNA]</scope>
</reference>
<dbReference type="PANTHER" id="PTHR15410:SF2">
    <property type="entry name" value="HIRA-INTERACTING PROTEIN 3"/>
    <property type="match status" value="1"/>
</dbReference>
<evidence type="ECO:0000313" key="2">
    <source>
        <dbReference type="EMBL" id="CAL7937116.1"/>
    </source>
</evidence>
<protein>
    <recommendedName>
        <fullName evidence="4">HIRA-interacting protein 3</fullName>
    </recommendedName>
</protein>
<accession>A0ABP1NA04</accession>
<keyword evidence="3" id="KW-1185">Reference proteome</keyword>
<dbReference type="InterPro" id="IPR037647">
    <property type="entry name" value="HIRIP3"/>
</dbReference>
<feature type="region of interest" description="Disordered" evidence="1">
    <location>
        <begin position="476"/>
        <end position="523"/>
    </location>
</feature>
<dbReference type="PANTHER" id="PTHR15410">
    <property type="entry name" value="HIRA-INTERACTING PROTEIN 3"/>
    <property type="match status" value="1"/>
</dbReference>
<proteinExistence type="predicted"/>
<evidence type="ECO:0008006" key="4">
    <source>
        <dbReference type="Google" id="ProtNLM"/>
    </source>
</evidence>
<feature type="compositionally biased region" description="Basic and acidic residues" evidence="1">
    <location>
        <begin position="1"/>
        <end position="14"/>
    </location>
</feature>
<dbReference type="Proteomes" id="UP001642520">
    <property type="component" value="Unassembled WGS sequence"/>
</dbReference>
<dbReference type="EMBL" id="CAXAJV020001287">
    <property type="protein sequence ID" value="CAL7937116.1"/>
    <property type="molecule type" value="Genomic_DNA"/>
</dbReference>